<dbReference type="InterPro" id="IPR007061">
    <property type="entry name" value="MST-like"/>
</dbReference>
<gene>
    <name evidence="1" type="ORF">GCM10009675_41270</name>
</gene>
<proteinExistence type="predicted"/>
<dbReference type="Gene3D" id="1.20.120.450">
    <property type="entry name" value="dinb family like domain"/>
    <property type="match status" value="1"/>
</dbReference>
<comment type="caution">
    <text evidence="1">The sequence shown here is derived from an EMBL/GenBank/DDBJ whole genome shotgun (WGS) entry which is preliminary data.</text>
</comment>
<dbReference type="SUPFAM" id="SSF109854">
    <property type="entry name" value="DinB/YfiT-like putative metalloenzymes"/>
    <property type="match status" value="1"/>
</dbReference>
<dbReference type="RefSeq" id="WP_253855978.1">
    <property type="nucleotide sequence ID" value="NZ_BAAALM010000016.1"/>
</dbReference>
<protein>
    <submittedName>
        <fullName evidence="1">DinB family protein</fullName>
    </submittedName>
</protein>
<organism evidence="1 2">
    <name type="scientific">Prauserella alba</name>
    <dbReference type="NCBI Taxonomy" id="176898"/>
    <lineage>
        <taxon>Bacteria</taxon>
        <taxon>Bacillati</taxon>
        <taxon>Actinomycetota</taxon>
        <taxon>Actinomycetes</taxon>
        <taxon>Pseudonocardiales</taxon>
        <taxon>Pseudonocardiaceae</taxon>
        <taxon>Prauserella</taxon>
    </lineage>
</organism>
<evidence type="ECO:0000313" key="1">
    <source>
        <dbReference type="EMBL" id="GAA1214923.1"/>
    </source>
</evidence>
<accession>A0ABP4G5Z4</accession>
<dbReference type="InterPro" id="IPR034660">
    <property type="entry name" value="DinB/YfiT-like"/>
</dbReference>
<dbReference type="Proteomes" id="UP001500467">
    <property type="component" value="Unassembled WGS sequence"/>
</dbReference>
<sequence>MEIHVANERTQLEARLDSQREQILGILADLDEHEARARLVPSLTTPLGLVKHAVFVERIWFHSRVAGVPRAELGLPDSVDDSFVLTPGDTIESVRRSFLEACAHSRTVTAGRDLDEQFPWHRGPVDLRFIYGHMIAEFARHAGHGDILAEQLRARRPQDPTTS</sequence>
<dbReference type="EMBL" id="BAAALM010000016">
    <property type="protein sequence ID" value="GAA1214923.1"/>
    <property type="molecule type" value="Genomic_DNA"/>
</dbReference>
<evidence type="ECO:0000313" key="2">
    <source>
        <dbReference type="Proteomes" id="UP001500467"/>
    </source>
</evidence>
<dbReference type="Pfam" id="PF04978">
    <property type="entry name" value="MST"/>
    <property type="match status" value="1"/>
</dbReference>
<reference evidence="2" key="1">
    <citation type="journal article" date="2019" name="Int. J. Syst. Evol. Microbiol.">
        <title>The Global Catalogue of Microorganisms (GCM) 10K type strain sequencing project: providing services to taxonomists for standard genome sequencing and annotation.</title>
        <authorList>
            <consortium name="The Broad Institute Genomics Platform"/>
            <consortium name="The Broad Institute Genome Sequencing Center for Infectious Disease"/>
            <person name="Wu L."/>
            <person name="Ma J."/>
        </authorList>
    </citation>
    <scope>NUCLEOTIDE SEQUENCE [LARGE SCALE GENOMIC DNA]</scope>
    <source>
        <strain evidence="2">JCM 13022</strain>
    </source>
</reference>
<name>A0ABP4G5Z4_9PSEU</name>
<keyword evidence="2" id="KW-1185">Reference proteome</keyword>